<dbReference type="SUPFAM" id="SSF46929">
    <property type="entry name" value="DNA helicase RuvA subunit, C-terminal domain"/>
    <property type="match status" value="1"/>
</dbReference>
<dbReference type="InterPro" id="IPR013849">
    <property type="entry name" value="DNA_helicase_Holl-junc_RuvA_I"/>
</dbReference>
<accession>A0A7X6N1U5</accession>
<reference evidence="8 9" key="1">
    <citation type="submission" date="2020-04" db="EMBL/GenBank/DDBJ databases">
        <title>MicrobeNet Type strains.</title>
        <authorList>
            <person name="Nicholson A.C."/>
        </authorList>
    </citation>
    <scope>NUCLEOTIDE SEQUENCE [LARGE SCALE GENOMIC DNA]</scope>
    <source>
        <strain evidence="8 9">CCUG 61472</strain>
    </source>
</reference>
<keyword evidence="4 6" id="KW-0233">DNA recombination</keyword>
<keyword evidence="8" id="KW-0378">Hydrolase</keyword>
<dbReference type="Proteomes" id="UP000549765">
    <property type="component" value="Unassembled WGS sequence"/>
</dbReference>
<comment type="caution">
    <text evidence="6">Lacks conserved residue(s) required for the propagation of feature annotation.</text>
</comment>
<evidence type="ECO:0000259" key="7">
    <source>
        <dbReference type="SMART" id="SM00278"/>
    </source>
</evidence>
<dbReference type="Pfam" id="PF01330">
    <property type="entry name" value="RuvA_N"/>
    <property type="match status" value="1"/>
</dbReference>
<dbReference type="SMART" id="SM00278">
    <property type="entry name" value="HhH1"/>
    <property type="match status" value="2"/>
</dbReference>
<dbReference type="EMBL" id="JAAXPN010000005">
    <property type="protein sequence ID" value="NKZ24296.1"/>
    <property type="molecule type" value="Genomic_DNA"/>
</dbReference>
<dbReference type="Gene3D" id="1.10.150.20">
    <property type="entry name" value="5' to 3' exonuclease, C-terminal subdomain"/>
    <property type="match status" value="1"/>
</dbReference>
<evidence type="ECO:0000256" key="2">
    <source>
        <dbReference type="ARBA" id="ARBA00022763"/>
    </source>
</evidence>
<evidence type="ECO:0000256" key="3">
    <source>
        <dbReference type="ARBA" id="ARBA00023125"/>
    </source>
</evidence>
<dbReference type="InterPro" id="IPR010994">
    <property type="entry name" value="RuvA_2-like"/>
</dbReference>
<sequence>MYEYLTGKVTLILPTHIVVEVAGMGYKLLTANPFIYQEEQIVTIYVEQIVRENEISLYGFADISAKMLFNKLLGVSGIGPKSALAILANADQSALIGAVESQNVEYLVKFPGIGKKTAQQIVLDLKGKLADIPGATLDLFNEPIAIPSVNKELNDAILALESLGYGKTDIKRVEKQLAKEKPTDTQTYLSLGLKYLMG</sequence>
<keyword evidence="2 6" id="KW-0227">DNA damage</keyword>
<feature type="domain" description="Helix-hairpin-helix DNA-binding motif class 1" evidence="7">
    <location>
        <begin position="70"/>
        <end position="89"/>
    </location>
</feature>
<dbReference type="Pfam" id="PF07499">
    <property type="entry name" value="RuvA_C"/>
    <property type="match status" value="1"/>
</dbReference>
<dbReference type="SUPFAM" id="SSF50249">
    <property type="entry name" value="Nucleic acid-binding proteins"/>
    <property type="match status" value="1"/>
</dbReference>
<proteinExistence type="inferred from homology"/>
<dbReference type="GO" id="GO:0000400">
    <property type="term" value="F:four-way junction DNA binding"/>
    <property type="evidence" value="ECO:0007669"/>
    <property type="project" value="UniProtKB-UniRule"/>
</dbReference>
<dbReference type="RefSeq" id="WP_168722092.1">
    <property type="nucleotide sequence ID" value="NZ_JAAXPN010000005.1"/>
</dbReference>
<comment type="subunit">
    <text evidence="6">Homotetramer. Forms an RuvA(8)-RuvB(12)-Holliday junction (HJ) complex. HJ DNA is sandwiched between 2 RuvA tetramers; dsDNA enters through RuvA and exits via RuvB. An RuvB hexamer assembles on each DNA strand where it exits the tetramer. Each RuvB hexamer is contacted by two RuvA subunits (via domain III) on 2 adjacent RuvB subunits; this complex drives branch migration. In the full resolvosome a probable DNA-RuvA(4)-RuvB(12)-RuvC(2) complex forms which resolves the HJ.</text>
</comment>
<comment type="function">
    <text evidence="6">The RuvA-RuvB-RuvC complex processes Holliday junction (HJ) DNA during genetic recombination and DNA repair, while the RuvA-RuvB complex plays an important role in the rescue of blocked DNA replication forks via replication fork reversal (RFR). RuvA specifically binds to HJ cruciform DNA, conferring on it an open structure. The RuvB hexamer acts as an ATP-dependent pump, pulling dsDNA into and through the RuvAB complex. HJ branch migration allows RuvC to scan DNA until it finds its consensus sequence, where it cleaves and resolves the cruciform DNA.</text>
</comment>
<dbReference type="HAMAP" id="MF_00031">
    <property type="entry name" value="DNA_HJ_migration_RuvA"/>
    <property type="match status" value="1"/>
</dbReference>
<protein>
    <recommendedName>
        <fullName evidence="6">Holliday junction branch migration complex subunit RuvA</fullName>
    </recommendedName>
</protein>
<evidence type="ECO:0000256" key="1">
    <source>
        <dbReference type="ARBA" id="ARBA00022490"/>
    </source>
</evidence>
<keyword evidence="3 6" id="KW-0238">DNA-binding</keyword>
<dbReference type="InterPro" id="IPR012340">
    <property type="entry name" value="NA-bd_OB-fold"/>
</dbReference>
<keyword evidence="9" id="KW-1185">Reference proteome</keyword>
<evidence type="ECO:0000256" key="4">
    <source>
        <dbReference type="ARBA" id="ARBA00023172"/>
    </source>
</evidence>
<name>A0A7X6N1U5_9LACO</name>
<dbReference type="GO" id="GO:0009378">
    <property type="term" value="F:four-way junction helicase activity"/>
    <property type="evidence" value="ECO:0007669"/>
    <property type="project" value="InterPro"/>
</dbReference>
<dbReference type="GO" id="GO:0016787">
    <property type="term" value="F:hydrolase activity"/>
    <property type="evidence" value="ECO:0007669"/>
    <property type="project" value="UniProtKB-KW"/>
</dbReference>
<keyword evidence="1 6" id="KW-0963">Cytoplasm</keyword>
<dbReference type="GO" id="GO:0006281">
    <property type="term" value="P:DNA repair"/>
    <property type="evidence" value="ECO:0007669"/>
    <property type="project" value="UniProtKB-UniRule"/>
</dbReference>
<dbReference type="InterPro" id="IPR003583">
    <property type="entry name" value="Hlx-hairpin-Hlx_DNA-bd_motif"/>
</dbReference>
<dbReference type="InterPro" id="IPR000085">
    <property type="entry name" value="RuvA"/>
</dbReference>
<dbReference type="InterPro" id="IPR036267">
    <property type="entry name" value="RuvA_C_sf"/>
</dbReference>
<dbReference type="GO" id="GO:0006310">
    <property type="term" value="P:DNA recombination"/>
    <property type="evidence" value="ECO:0007669"/>
    <property type="project" value="UniProtKB-UniRule"/>
</dbReference>
<evidence type="ECO:0000256" key="6">
    <source>
        <dbReference type="HAMAP-Rule" id="MF_00031"/>
    </source>
</evidence>
<dbReference type="GO" id="GO:0009379">
    <property type="term" value="C:Holliday junction helicase complex"/>
    <property type="evidence" value="ECO:0007669"/>
    <property type="project" value="InterPro"/>
</dbReference>
<feature type="domain" description="Helix-hairpin-helix DNA-binding motif class 1" evidence="7">
    <location>
        <begin position="105"/>
        <end position="124"/>
    </location>
</feature>
<dbReference type="InterPro" id="IPR011114">
    <property type="entry name" value="RuvA_C"/>
</dbReference>
<evidence type="ECO:0000256" key="5">
    <source>
        <dbReference type="ARBA" id="ARBA00023204"/>
    </source>
</evidence>
<dbReference type="Gene3D" id="2.40.50.140">
    <property type="entry name" value="Nucleic acid-binding proteins"/>
    <property type="match status" value="1"/>
</dbReference>
<dbReference type="Pfam" id="PF14520">
    <property type="entry name" value="HHH_5"/>
    <property type="match status" value="1"/>
</dbReference>
<dbReference type="GO" id="GO:0005524">
    <property type="term" value="F:ATP binding"/>
    <property type="evidence" value="ECO:0007669"/>
    <property type="project" value="InterPro"/>
</dbReference>
<feature type="region of interest" description="Domain III" evidence="6">
    <location>
        <begin position="150"/>
        <end position="198"/>
    </location>
</feature>
<comment type="caution">
    <text evidence="8">The sequence shown here is derived from an EMBL/GenBank/DDBJ whole genome shotgun (WGS) entry which is preliminary data.</text>
</comment>
<gene>
    <name evidence="6 8" type="primary">ruvA</name>
    <name evidence="8" type="ORF">HF964_05705</name>
</gene>
<comment type="similarity">
    <text evidence="6">Belongs to the RuvA family.</text>
</comment>
<dbReference type="AlphaFoldDB" id="A0A7X6N1U5"/>
<dbReference type="GO" id="GO:0048476">
    <property type="term" value="C:Holliday junction resolvase complex"/>
    <property type="evidence" value="ECO:0007669"/>
    <property type="project" value="UniProtKB-UniRule"/>
</dbReference>
<comment type="domain">
    <text evidence="6">Has three domains with a flexible linker between the domains II and III and assumes an 'L' shape. Domain III is highly mobile and contacts RuvB.</text>
</comment>
<comment type="subcellular location">
    <subcellularLocation>
        <location evidence="6">Cytoplasm</location>
    </subcellularLocation>
</comment>
<dbReference type="SUPFAM" id="SSF47781">
    <property type="entry name" value="RuvA domain 2-like"/>
    <property type="match status" value="1"/>
</dbReference>
<evidence type="ECO:0000313" key="8">
    <source>
        <dbReference type="EMBL" id="NKZ24296.1"/>
    </source>
</evidence>
<dbReference type="GO" id="GO:0005737">
    <property type="term" value="C:cytoplasm"/>
    <property type="evidence" value="ECO:0007669"/>
    <property type="project" value="UniProtKB-SubCell"/>
</dbReference>
<evidence type="ECO:0000313" key="9">
    <source>
        <dbReference type="Proteomes" id="UP000549765"/>
    </source>
</evidence>
<dbReference type="NCBIfam" id="TIGR00084">
    <property type="entry name" value="ruvA"/>
    <property type="match status" value="1"/>
</dbReference>
<dbReference type="CDD" id="cd14332">
    <property type="entry name" value="UBA_RuvA_C"/>
    <property type="match status" value="1"/>
</dbReference>
<keyword evidence="5 6" id="KW-0234">DNA repair</keyword>
<organism evidence="8 9">
    <name type="scientific">Periweissella fabalis</name>
    <dbReference type="NCBI Taxonomy" id="1070421"/>
    <lineage>
        <taxon>Bacteria</taxon>
        <taxon>Bacillati</taxon>
        <taxon>Bacillota</taxon>
        <taxon>Bacilli</taxon>
        <taxon>Lactobacillales</taxon>
        <taxon>Lactobacillaceae</taxon>
        <taxon>Periweissella</taxon>
    </lineage>
</organism>